<feature type="compositionally biased region" description="Pro residues" evidence="1">
    <location>
        <begin position="24"/>
        <end position="35"/>
    </location>
</feature>
<accession>A0A926D077</accession>
<comment type="caution">
    <text evidence="3">The sequence shown here is derived from an EMBL/GenBank/DDBJ whole genome shotgun (WGS) entry which is preliminary data.</text>
</comment>
<feature type="region of interest" description="Disordered" evidence="1">
    <location>
        <begin position="24"/>
        <end position="46"/>
    </location>
</feature>
<reference evidence="3" key="1">
    <citation type="submission" date="2020-08" db="EMBL/GenBank/DDBJ databases">
        <title>Genome public.</title>
        <authorList>
            <person name="Liu C."/>
            <person name="Sun Q."/>
        </authorList>
    </citation>
    <scope>NUCLEOTIDE SEQUENCE</scope>
    <source>
        <strain evidence="3">NSJ-44</strain>
    </source>
</reference>
<feature type="compositionally biased region" description="Low complexity" evidence="1">
    <location>
        <begin position="36"/>
        <end position="46"/>
    </location>
</feature>
<evidence type="ECO:0000313" key="3">
    <source>
        <dbReference type="EMBL" id="MBC8529975.1"/>
    </source>
</evidence>
<feature type="chain" id="PRO_5039216333" description="Lipoprotein" evidence="2">
    <location>
        <begin position="21"/>
        <end position="268"/>
    </location>
</feature>
<dbReference type="Proteomes" id="UP000654279">
    <property type="component" value="Unassembled WGS sequence"/>
</dbReference>
<evidence type="ECO:0000256" key="1">
    <source>
        <dbReference type="SAM" id="MobiDB-lite"/>
    </source>
</evidence>
<protein>
    <recommendedName>
        <fullName evidence="5">Lipoprotein</fullName>
    </recommendedName>
</protein>
<evidence type="ECO:0000313" key="4">
    <source>
        <dbReference type="Proteomes" id="UP000654279"/>
    </source>
</evidence>
<sequence>MKRILALCLALGCLALWGCAPPKSEPQPSAVPSPTPQASAAAPSQAPAGAQASYRGKVVQAGTDTLLLAGQGGQGDLCTLALKDVALTDAYGEPLKVGLSGGMEVEVGYSGVILETYPAQLAGPVSLRVIETGEDWVGLYAQVLQDLFRADERLNEGISRTVFDLSAAGNLSESEKSALVYRMGQALGYEAETGSYETLQSEGSIDPAEPYFEDGLLFSLKLKEQADGRITFDAEKWRSALGAYVFYDCTALKQDGVWRYTVGSHMVS</sequence>
<organism evidence="3 4">
    <name type="scientific">Luoshenia tenuis</name>
    <dbReference type="NCBI Taxonomy" id="2763654"/>
    <lineage>
        <taxon>Bacteria</taxon>
        <taxon>Bacillati</taxon>
        <taxon>Bacillota</taxon>
        <taxon>Clostridia</taxon>
        <taxon>Christensenellales</taxon>
        <taxon>Christensenellaceae</taxon>
        <taxon>Luoshenia</taxon>
    </lineage>
</organism>
<dbReference type="AlphaFoldDB" id="A0A926D077"/>
<feature type="signal peptide" evidence="2">
    <location>
        <begin position="1"/>
        <end position="20"/>
    </location>
</feature>
<dbReference type="RefSeq" id="WP_249285749.1">
    <property type="nucleotide sequence ID" value="NZ_JACRSO010000005.1"/>
</dbReference>
<dbReference type="EMBL" id="JACRSO010000005">
    <property type="protein sequence ID" value="MBC8529975.1"/>
    <property type="molecule type" value="Genomic_DNA"/>
</dbReference>
<name>A0A926D077_9FIRM</name>
<evidence type="ECO:0008006" key="5">
    <source>
        <dbReference type="Google" id="ProtNLM"/>
    </source>
</evidence>
<proteinExistence type="predicted"/>
<keyword evidence="2" id="KW-0732">Signal</keyword>
<keyword evidence="4" id="KW-1185">Reference proteome</keyword>
<evidence type="ECO:0000256" key="2">
    <source>
        <dbReference type="SAM" id="SignalP"/>
    </source>
</evidence>
<gene>
    <name evidence="3" type="ORF">H8699_11095</name>
</gene>